<evidence type="ECO:0000313" key="3">
    <source>
        <dbReference type="EMBL" id="MBY8883877.1"/>
    </source>
</evidence>
<protein>
    <submittedName>
        <fullName evidence="3">ATP-binding protein</fullName>
    </submittedName>
</protein>
<sequence>MNAVTSPRTSECEWRLPRTPRSAGRSRALLRARAHDWKLAEDAIETAVLLVSELVTNACTHARSSPGREIGVRCVLSGGRLRVEVSDAGDAWPKRREAGDEDESGRGLALVEALADAWDVEPRPYGVGKTVWFELAAPDPPVQPEAPENGRELSP</sequence>
<dbReference type="SUPFAM" id="SSF55874">
    <property type="entry name" value="ATPase domain of HSP90 chaperone/DNA topoisomerase II/histidine kinase"/>
    <property type="match status" value="1"/>
</dbReference>
<evidence type="ECO:0000256" key="1">
    <source>
        <dbReference type="ARBA" id="ARBA00022527"/>
    </source>
</evidence>
<keyword evidence="1" id="KW-0723">Serine/threonine-protein kinase</keyword>
<gene>
    <name evidence="3" type="ORF">K7472_03350</name>
</gene>
<keyword evidence="4" id="KW-1185">Reference proteome</keyword>
<dbReference type="InterPro" id="IPR003594">
    <property type="entry name" value="HATPase_dom"/>
</dbReference>
<proteinExistence type="predicted"/>
<dbReference type="InterPro" id="IPR050267">
    <property type="entry name" value="Anti-sigma-factor_SerPK"/>
</dbReference>
<dbReference type="PANTHER" id="PTHR35526:SF3">
    <property type="entry name" value="ANTI-SIGMA-F FACTOR RSBW"/>
    <property type="match status" value="1"/>
</dbReference>
<dbReference type="CDD" id="cd16936">
    <property type="entry name" value="HATPase_RsbW-like"/>
    <property type="match status" value="1"/>
</dbReference>
<organism evidence="3 4">
    <name type="scientific">Streptantibioticus parmotrematis</name>
    <dbReference type="NCBI Taxonomy" id="2873249"/>
    <lineage>
        <taxon>Bacteria</taxon>
        <taxon>Bacillati</taxon>
        <taxon>Actinomycetota</taxon>
        <taxon>Actinomycetes</taxon>
        <taxon>Kitasatosporales</taxon>
        <taxon>Streptomycetaceae</taxon>
        <taxon>Streptantibioticus</taxon>
    </lineage>
</organism>
<keyword evidence="3" id="KW-0067">ATP-binding</keyword>
<dbReference type="EMBL" id="JAINVZ010000002">
    <property type="protein sequence ID" value="MBY8883877.1"/>
    <property type="molecule type" value="Genomic_DNA"/>
</dbReference>
<evidence type="ECO:0000313" key="4">
    <source>
        <dbReference type="Proteomes" id="UP001198565"/>
    </source>
</evidence>
<feature type="domain" description="Histidine kinase/HSP90-like ATPase" evidence="2">
    <location>
        <begin position="17"/>
        <end position="132"/>
    </location>
</feature>
<reference evidence="3 4" key="1">
    <citation type="submission" date="2021-08" db="EMBL/GenBank/DDBJ databases">
        <title>Streptomyces sp. PTM05 isolated from lichen.</title>
        <authorList>
            <person name="Somphong A."/>
            <person name="Phongsopitanun W."/>
            <person name="Tanasupawat S."/>
        </authorList>
    </citation>
    <scope>NUCLEOTIDE SEQUENCE [LARGE SCALE GENOMIC DNA]</scope>
    <source>
        <strain evidence="3 4">Ptm05</strain>
    </source>
</reference>
<accession>A0ABS7QPU3</accession>
<keyword evidence="1" id="KW-0808">Transferase</keyword>
<comment type="caution">
    <text evidence="3">The sequence shown here is derived from an EMBL/GenBank/DDBJ whole genome shotgun (WGS) entry which is preliminary data.</text>
</comment>
<evidence type="ECO:0000259" key="2">
    <source>
        <dbReference type="Pfam" id="PF13581"/>
    </source>
</evidence>
<dbReference type="Gene3D" id="3.30.565.10">
    <property type="entry name" value="Histidine kinase-like ATPase, C-terminal domain"/>
    <property type="match status" value="1"/>
</dbReference>
<keyword evidence="3" id="KW-0547">Nucleotide-binding</keyword>
<dbReference type="GO" id="GO:0005524">
    <property type="term" value="F:ATP binding"/>
    <property type="evidence" value="ECO:0007669"/>
    <property type="project" value="UniProtKB-KW"/>
</dbReference>
<keyword evidence="1" id="KW-0418">Kinase</keyword>
<dbReference type="InterPro" id="IPR036890">
    <property type="entry name" value="HATPase_C_sf"/>
</dbReference>
<dbReference type="Pfam" id="PF13581">
    <property type="entry name" value="HATPase_c_2"/>
    <property type="match status" value="1"/>
</dbReference>
<dbReference type="Proteomes" id="UP001198565">
    <property type="component" value="Unassembled WGS sequence"/>
</dbReference>
<name>A0ABS7QPU3_9ACTN</name>
<dbReference type="PANTHER" id="PTHR35526">
    <property type="entry name" value="ANTI-SIGMA-F FACTOR RSBW-RELATED"/>
    <property type="match status" value="1"/>
</dbReference>